<keyword evidence="9" id="KW-0811">Translocation</keyword>
<dbReference type="Gene3D" id="3.40.50.300">
    <property type="entry name" value="P-loop containing nucleotide triphosphate hydrolases"/>
    <property type="match status" value="2"/>
</dbReference>
<evidence type="ECO:0000256" key="2">
    <source>
        <dbReference type="ARBA" id="ARBA00022475"/>
    </source>
</evidence>
<gene>
    <name evidence="13" type="ORF">PXX05_07305</name>
</gene>
<sequence length="2930" mass="331043">MPAYSENAYIQTLLENLVASYETEINYNPIEVKLDPLQIQENDIASLLAFVQEKRKRLFIFKLPTSEFNSNILSFTARRSVLNSTAETILSTSTEPKINPLKQALGTSTSTVRANIQIQKSFSLPKQVNGSHRPQSAHIEVVVTPNLDLIPIELPELPVLANQLSILGIQKLQDTAAQKIKEYPEFFIDGIVPGNLPKGFYIDKEKQALCYTNTPQRLPSALAPVLEKGMPLPMPTVDEAQVLLPTVEKNTLIQLLDTQDKVSQKTALITTLPTQAKEITSLLSSLKPTDSEFIIPLLSKLFILGGEAHTKLFIKLLKNCISKNLSIEFLNDPEAQDAFLNPRGIKNLQKLLQLPAEQREWWNKLAIAHLQNEQSRFNFNVFFEAYTQIFLPRIIEKNLTLPNSCPITHKGHILITLNRVLDVLEHAQNPQEQCLALADPLNWGATGVHYAMVQAPKQERFKQVAACMKIESHEDAKIHPEIIGSLLDKDVSELKPWLFRYMGQHWKTEIRLTDIQAQFDEIQTQSTWGALQKNQLLFILSCTFAGEATFTAENWRKTLKSCINLLQPLDENDRAHLLKALSFCFRFKPGLSLIQVQALIAQCIELKAHFPTKDFKNDILAPLFSALENEGPELINTLQERIQKTSTNNGNTLETLVSFTTLLQHNRTNLSTDTIRLLATLGEPELIQTNIDDLTAAIKDLKTKKDETYASTLLSLLGKINVSKSQTLPTFQQIQELFTRLADSTDTIPPAFTTPEAQEKWLKESIIEKNLVPGCVFGNGDISKLDDLIVEALVDAVKKRSSVLRIDKLKAALEKNLQSKLVPQQLKEQLNRELWPLFDALHELVLLLQTPNPKFEDILEKFRFFEQQQPKLLEANYNVGLIGQAKGEFLLSYILTGKRKEKDTTTGTVFAALLSKLYGLINEEIHAYFNDEQNRNAVTDLDAQTCLNWLAALNDTHSLTFLFKEELVEKKVLPALTKTLHQLNTQDPTFENTILDAAKNLDEDQPSNQALQNYKTTIEAIVSYLNFLIDLKGKAPQQFLTIYKQLSTGTLARLNYAQKQTLINNLLRANSGSLDLYLKLTTQVLEDNPTADPSAIDRALSGLTPLFALSDLEPESQVMFFKMSMSHNLRSQNLFPLETLNELKKFNFDEQTKTLLLKQIIQILGRTADTDSSDQIQSLIQQTQSFLTQNTAQASLCTALLKRVSLDNNKLGRDLNAYTSIISQLAGIEQKNREKVITILTGLANSKKDDSVNLPALLDITKGLGRRSGDLDQVVDLFATPPYPIAQALNSVLQAHGSEKLQAYCSSFDTNPFAKTGEARPLAEHFATNRIENALLSLKDLMHGIELPYTLQCQLARQLTYIETLGYTDPLNPNDYSELKKLTARSRHDLKERAKELLFQLRTQNVPEDQIEVTHLELLANLREIYFRTTGLFPNSTQMLMLLLSLHAPSANLLMRIKTGEGKSLITPLLAVLQWASGGTVDVCTANRTLLGRDYENSCEPFFKFLDIPSALIQDNSHPKDYQLNGINCSTLEDMALFRLAAKEAKPEALPQNDAPIHLVLDECDDALLDQTTLYKLVAENALTEVEDNPAKWIYPIAYQFINLPAFRNLNATKGKVWDEEEDLEQFRLYVNKEIAEKFNGDAAKQNFIMATSNTQLKQWINASCKAAKLIEKKHFIVRPIKEKDETGQEVTKKIVCIPLIRSTPKTGCIFTDGVQQALQARLIAENKDQAHYVVIDADPPVLASQSARGIVQFYKSTGGHLVGISGTPGDRVELQYLATQLGTQAIGVAPYAGDNRTKHDPVFTYSREETIAAIHRAIDGVKRPVQKPKLEFEPDISKQTVEEKEAFILEAKDAEEKWRQTQTQPILIVSEDFDDAQTIGQSFEEYKKAGFKIQIVTGKESSEELERIIKQAGRANTITIGTAMLARGIDINPGNHPQGLFVIQTYTDSKRMTTQIAGRAARNGKPGQWLPIYQVPAPESWFTRLIDFIFPSFRQRRSQQTIETLQTEIKLQATLDRLYTQAIDQAQQTLMQQIRAWENLLLELYPTDTNLSHELYQWRETLLSELTHAQETSITRETLESSIAEFQKAICKIWDAAKEEKWVAKAQKAATVTPQQSLRISYLKQLDLANELNIQSALQEKCLPFKEAAKALIHQNLETIILDKAGAVLEYTTPDEEEKTNLQLAQSKQLLPYLIGELCALYPEAVKKLNSADKNKASSFLPKILVTLAEKVIQQKNKALRIADTQQITQSIIQLYQTKLNEADAATIQIVLEKIKPLIFAYSETLAGMSLVDKFKIQGLILSFTKLYEQSGLPADEELSELQTSYNDNIMKMLADHLLNEFEWVKRSPQPIHAFLERTVAKEAALAIYSLAEEVSRSPQDQTSIQALYKALQEHRVKLQDKYLFSIRHHSPRDVINTALTAIESLEISPHCERAFRENCHDTVVSAYHLSQFRNCLEKTSSSFSKDDLVWEHLKNSLAKISEEGKNEIHLITELLEKVERYSTYSAYQPYRSALKTLKAQLTQSVDALTNSDQGLKQNLEDSLFTRKASQLATLLNVAPEQVRIQSGCDGIQTYIEIQVENASLQQGFTGYQSSYLPTLEKEQSAASLQKAFLEGHKEALLNLSDLKVTESLSVGKRMEFEKLFQLKALLDKNWSEGLDISFANQLPESVKSLYMRLKQFQQFDWNSQEDKPLGKDFQPLFDELFKEQAGLNEKLRIIRERKTVAERTLEDRKQKIITEEKNLQHLNEQLKSPESGILDKLKLNVQVLSTKAEISLLENKLTEPAKNLGAIADEERECLESLANLIPKFTSKTTEVISLLETKAKHKLNQYLQETSKTLIEACEDELRTSEATLEQFKQSEAKKSRYQTQRFFSTSELLRYEASLVQEESLIPPRPVSEKVQPTGFMRFFRPKCLDNPTPVAEELTLN</sequence>
<dbReference type="InterPro" id="IPR001650">
    <property type="entry name" value="Helicase_C-like"/>
</dbReference>
<evidence type="ECO:0000256" key="1">
    <source>
        <dbReference type="ARBA" id="ARBA00022448"/>
    </source>
</evidence>
<evidence type="ECO:0000313" key="13">
    <source>
        <dbReference type="EMBL" id="WED44587.1"/>
    </source>
</evidence>
<evidence type="ECO:0000256" key="10">
    <source>
        <dbReference type="ARBA" id="ARBA00023136"/>
    </source>
</evidence>
<evidence type="ECO:0000259" key="11">
    <source>
        <dbReference type="PROSITE" id="PS51194"/>
    </source>
</evidence>
<organism evidence="13 14">
    <name type="scientific">Legionella cardiaca</name>
    <dbReference type="NCBI Taxonomy" id="1071983"/>
    <lineage>
        <taxon>Bacteria</taxon>
        <taxon>Pseudomonadati</taxon>
        <taxon>Pseudomonadota</taxon>
        <taxon>Gammaproteobacteria</taxon>
        <taxon>Legionellales</taxon>
        <taxon>Legionellaceae</taxon>
        <taxon>Legionella</taxon>
    </lineage>
</organism>
<dbReference type="InterPro" id="IPR011115">
    <property type="entry name" value="SecA_DEAD"/>
</dbReference>
<dbReference type="SUPFAM" id="SSF52540">
    <property type="entry name" value="P-loop containing nucleoside triphosphate hydrolases"/>
    <property type="match status" value="2"/>
</dbReference>
<evidence type="ECO:0000256" key="7">
    <source>
        <dbReference type="ARBA" id="ARBA00022927"/>
    </source>
</evidence>
<evidence type="ECO:0000313" key="14">
    <source>
        <dbReference type="Proteomes" id="UP001222087"/>
    </source>
</evidence>
<evidence type="ECO:0000256" key="4">
    <source>
        <dbReference type="ARBA" id="ARBA00022519"/>
    </source>
</evidence>
<feature type="domain" description="SecA family profile" evidence="12">
    <location>
        <begin position="1350"/>
        <end position="2012"/>
    </location>
</feature>
<dbReference type="Proteomes" id="UP001222087">
    <property type="component" value="Chromosome"/>
</dbReference>
<keyword evidence="5" id="KW-0547">Nucleotide-binding</keyword>
<dbReference type="PROSITE" id="PS51196">
    <property type="entry name" value="SECA_MOTOR_DEAD"/>
    <property type="match status" value="1"/>
</dbReference>
<evidence type="ECO:0000256" key="6">
    <source>
        <dbReference type="ARBA" id="ARBA00022840"/>
    </source>
</evidence>
<proteinExistence type="predicted"/>
<dbReference type="Pfam" id="PF07517">
    <property type="entry name" value="SecA_DEAD"/>
    <property type="match status" value="1"/>
</dbReference>
<evidence type="ECO:0000256" key="9">
    <source>
        <dbReference type="ARBA" id="ARBA00023010"/>
    </source>
</evidence>
<dbReference type="PANTHER" id="PTHR30612">
    <property type="entry name" value="SECA INNER MEMBRANE COMPONENT OF SEC PROTEIN SECRETION SYSTEM"/>
    <property type="match status" value="1"/>
</dbReference>
<evidence type="ECO:0000259" key="12">
    <source>
        <dbReference type="PROSITE" id="PS51196"/>
    </source>
</evidence>
<dbReference type="PANTHER" id="PTHR30612:SF0">
    <property type="entry name" value="CHLOROPLAST PROTEIN-TRANSPORTING ATPASE"/>
    <property type="match status" value="1"/>
</dbReference>
<keyword evidence="1" id="KW-0813">Transport</keyword>
<name>A0ABY8AZQ9_9GAMM</name>
<accession>A0ABY8AZQ9</accession>
<protein>
    <recommendedName>
        <fullName evidence="15">Protein translocase subunit SecA</fullName>
    </recommendedName>
</protein>
<dbReference type="Pfam" id="PF21090">
    <property type="entry name" value="P-loop_SecA"/>
    <property type="match status" value="1"/>
</dbReference>
<keyword evidence="4" id="KW-0997">Cell inner membrane</keyword>
<dbReference type="InterPro" id="IPR044722">
    <property type="entry name" value="SecA_SF2_C"/>
</dbReference>
<keyword evidence="14" id="KW-1185">Reference proteome</keyword>
<keyword evidence="3" id="KW-0963">Cytoplasm</keyword>
<dbReference type="InterPro" id="IPR027417">
    <property type="entry name" value="P-loop_NTPase"/>
</dbReference>
<dbReference type="InterPro" id="IPR000185">
    <property type="entry name" value="SecA"/>
</dbReference>
<dbReference type="EMBL" id="CP119078">
    <property type="protein sequence ID" value="WED44587.1"/>
    <property type="molecule type" value="Genomic_DNA"/>
</dbReference>
<keyword evidence="7" id="KW-0653">Protein transport</keyword>
<feature type="domain" description="Helicase C-terminal" evidence="11">
    <location>
        <begin position="1854"/>
        <end position="2011"/>
    </location>
</feature>
<evidence type="ECO:0008006" key="15">
    <source>
        <dbReference type="Google" id="ProtNLM"/>
    </source>
</evidence>
<keyword evidence="2" id="KW-1003">Cell membrane</keyword>
<dbReference type="RefSeq" id="WP_275090408.1">
    <property type="nucleotide sequence ID" value="NZ_CP119078.1"/>
</dbReference>
<keyword evidence="6" id="KW-0067">ATP-binding</keyword>
<evidence type="ECO:0000256" key="3">
    <source>
        <dbReference type="ARBA" id="ARBA00022490"/>
    </source>
</evidence>
<keyword evidence="10" id="KW-0472">Membrane</keyword>
<evidence type="ECO:0000256" key="5">
    <source>
        <dbReference type="ARBA" id="ARBA00022741"/>
    </source>
</evidence>
<evidence type="ECO:0000256" key="8">
    <source>
        <dbReference type="ARBA" id="ARBA00022967"/>
    </source>
</evidence>
<reference evidence="13 14" key="1">
    <citation type="submission" date="2023-02" db="EMBL/GenBank/DDBJ databases">
        <title>Genome Sequence of L. cardiaca H63T.</title>
        <authorList>
            <person name="Lopez A.E."/>
            <person name="Cianciotto N.P."/>
        </authorList>
    </citation>
    <scope>NUCLEOTIDE SEQUENCE [LARGE SCALE GENOMIC DNA]</scope>
    <source>
        <strain evidence="13 14">H63</strain>
    </source>
</reference>
<keyword evidence="8" id="KW-1278">Translocase</keyword>
<dbReference type="PROSITE" id="PS51194">
    <property type="entry name" value="HELICASE_CTER"/>
    <property type="match status" value="1"/>
</dbReference>
<dbReference type="InterPro" id="IPR014018">
    <property type="entry name" value="SecA_motor_DEAD"/>
</dbReference>